<dbReference type="GO" id="GO:0070967">
    <property type="term" value="F:coenzyme F420 binding"/>
    <property type="evidence" value="ECO:0007669"/>
    <property type="project" value="TreeGrafter"/>
</dbReference>
<proteinExistence type="inferred from homology"/>
<dbReference type="STRING" id="232089.SAMN05443544_0825"/>
<dbReference type="PANTHER" id="PTHR39428:SF3">
    <property type="entry name" value="DEAZAFLAVIN-DEPENDENT NITROREDUCTASE"/>
    <property type="match status" value="1"/>
</dbReference>
<name>A0A1N6DWP5_9MICO</name>
<reference evidence="4" key="1">
    <citation type="submission" date="2016-11" db="EMBL/GenBank/DDBJ databases">
        <authorList>
            <person name="Varghese N."/>
            <person name="Submissions S."/>
        </authorList>
    </citation>
    <scope>NUCLEOTIDE SEQUENCE [LARGE SCALE GENOMIC DNA]</scope>
    <source>
        <strain evidence="4">DSM 8595</strain>
    </source>
</reference>
<comment type="catalytic activity">
    <reaction evidence="2">
        <text>oxidized coenzyme F420-(gamma-L-Glu)(n) + a quinol + H(+) = reduced coenzyme F420-(gamma-L-Glu)(n) + a quinone</text>
        <dbReference type="Rhea" id="RHEA:39663"/>
        <dbReference type="Rhea" id="RHEA-COMP:12939"/>
        <dbReference type="Rhea" id="RHEA-COMP:14378"/>
        <dbReference type="ChEBI" id="CHEBI:15378"/>
        <dbReference type="ChEBI" id="CHEBI:24646"/>
        <dbReference type="ChEBI" id="CHEBI:132124"/>
        <dbReference type="ChEBI" id="CHEBI:133980"/>
        <dbReference type="ChEBI" id="CHEBI:139511"/>
    </reaction>
</comment>
<dbReference type="Proteomes" id="UP000184699">
    <property type="component" value="Unassembled WGS sequence"/>
</dbReference>
<dbReference type="GO" id="GO:0016491">
    <property type="term" value="F:oxidoreductase activity"/>
    <property type="evidence" value="ECO:0007669"/>
    <property type="project" value="InterPro"/>
</dbReference>
<evidence type="ECO:0000256" key="1">
    <source>
        <dbReference type="ARBA" id="ARBA00008710"/>
    </source>
</evidence>
<dbReference type="NCBIfam" id="TIGR00026">
    <property type="entry name" value="hi_GC_TIGR00026"/>
    <property type="match status" value="1"/>
</dbReference>
<dbReference type="PANTHER" id="PTHR39428">
    <property type="entry name" value="F420H(2)-DEPENDENT QUINONE REDUCTASE RV1261C"/>
    <property type="match status" value="1"/>
</dbReference>
<protein>
    <submittedName>
        <fullName evidence="3">Deazaflavin-dependent oxidoreductase, nitroreductase family</fullName>
    </submittedName>
</protein>
<keyword evidence="4" id="KW-1185">Reference proteome</keyword>
<evidence type="ECO:0000313" key="3">
    <source>
        <dbReference type="EMBL" id="SIN75182.1"/>
    </source>
</evidence>
<dbReference type="InterPro" id="IPR012349">
    <property type="entry name" value="Split_barrel_FMN-bd"/>
</dbReference>
<dbReference type="EMBL" id="FSRJ01000001">
    <property type="protein sequence ID" value="SIN75182.1"/>
    <property type="molecule type" value="Genomic_DNA"/>
</dbReference>
<evidence type="ECO:0000256" key="2">
    <source>
        <dbReference type="ARBA" id="ARBA00049106"/>
    </source>
</evidence>
<evidence type="ECO:0000313" key="4">
    <source>
        <dbReference type="Proteomes" id="UP000184699"/>
    </source>
</evidence>
<accession>A0A1N6DWP5</accession>
<dbReference type="Gene3D" id="2.30.110.10">
    <property type="entry name" value="Electron Transport, Fmn-binding Protein, Chain A"/>
    <property type="match status" value="1"/>
</dbReference>
<dbReference type="InterPro" id="IPR004378">
    <property type="entry name" value="F420H2_quin_Rdtase"/>
</dbReference>
<gene>
    <name evidence="3" type="ORF">SAMN05443544_0825</name>
</gene>
<organism evidence="3 4">
    <name type="scientific">Agromyces cerinus subsp. cerinus</name>
    <dbReference type="NCBI Taxonomy" id="232089"/>
    <lineage>
        <taxon>Bacteria</taxon>
        <taxon>Bacillati</taxon>
        <taxon>Actinomycetota</taxon>
        <taxon>Actinomycetes</taxon>
        <taxon>Micrococcales</taxon>
        <taxon>Microbacteriaceae</taxon>
        <taxon>Agromyces</taxon>
    </lineage>
</organism>
<comment type="similarity">
    <text evidence="1">Belongs to the F420H(2)-dependent quinone reductase family.</text>
</comment>
<dbReference type="GO" id="GO:0005886">
    <property type="term" value="C:plasma membrane"/>
    <property type="evidence" value="ECO:0007669"/>
    <property type="project" value="TreeGrafter"/>
</dbReference>
<dbReference type="AlphaFoldDB" id="A0A1N6DWP5"/>
<sequence>MGWNDDVMETFRSSKGTENHWGPKLIILHSIGAKSGETHLNPVVGFRDEHGWRVVASKGGSPENPAWYYNLRANPSFEIEALVDGEIVTVPVMATEITGDEWREAYSAIVAEEPQFGGYLEKTDRRIPVMQLTPRTD</sequence>
<dbReference type="Pfam" id="PF04075">
    <property type="entry name" value="F420H2_quin_red"/>
    <property type="match status" value="1"/>
</dbReference>